<dbReference type="PANTHER" id="PTHR36400:SF1">
    <property type="entry name" value="RIBOSOMAL PROTEIN L35"/>
    <property type="match status" value="1"/>
</dbReference>
<keyword evidence="2 4" id="KW-0689">Ribosomal protein</keyword>
<dbReference type="GO" id="GO:0006412">
    <property type="term" value="P:translation"/>
    <property type="evidence" value="ECO:0007669"/>
    <property type="project" value="InterPro"/>
</dbReference>
<dbReference type="GeneID" id="8250614"/>
<dbReference type="PANTHER" id="PTHR36400">
    <property type="entry name" value="RIBOSOMAL PROTEIN L35"/>
    <property type="match status" value="1"/>
</dbReference>
<evidence type="ECO:0000313" key="5">
    <source>
        <dbReference type="EMBL" id="ACO68556.1"/>
    </source>
</evidence>
<accession>C1FEF4</accession>
<dbReference type="Gene3D" id="4.10.410.60">
    <property type="match status" value="1"/>
</dbReference>
<name>C1FEF4_MICCC</name>
<proteinExistence type="inferred from homology"/>
<dbReference type="OMA" id="LLATCHH"/>
<evidence type="ECO:0000256" key="4">
    <source>
        <dbReference type="RuleBase" id="RU000568"/>
    </source>
</evidence>
<dbReference type="eggNOG" id="ENOG502S5G7">
    <property type="taxonomic scope" value="Eukaryota"/>
</dbReference>
<gene>
    <name evidence="5" type="ORF">MICPUN_55421</name>
</gene>
<dbReference type="PRINTS" id="PR00064">
    <property type="entry name" value="RIBOSOMALL35"/>
</dbReference>
<dbReference type="GO" id="GO:0003735">
    <property type="term" value="F:structural constituent of ribosome"/>
    <property type="evidence" value="ECO:0007669"/>
    <property type="project" value="InterPro"/>
</dbReference>
<keyword evidence="3 4" id="KW-0687">Ribonucleoprotein</keyword>
<evidence type="ECO:0000256" key="2">
    <source>
        <dbReference type="ARBA" id="ARBA00022980"/>
    </source>
</evidence>
<dbReference type="InterPro" id="IPR001706">
    <property type="entry name" value="Ribosomal_bL35"/>
</dbReference>
<evidence type="ECO:0000256" key="1">
    <source>
        <dbReference type="ARBA" id="ARBA00006598"/>
    </source>
</evidence>
<sequence>MASLFHDAASSRRWLCSHVGGRLAPWTSILANVRGMLSHGCPIDIKSLSTSQTSQICMLEGSAFLQARHPLLATCHHSFALSRKLSYKLKPLSSWKRRFQITSTGKILRKQKGKRHKSFSKSRKRRLRLRTPKLVHQASATHIKKTGFALR</sequence>
<dbReference type="InterPro" id="IPR021137">
    <property type="entry name" value="Ribosomal_bL35-like"/>
</dbReference>
<dbReference type="KEGG" id="mis:MICPUN_55421"/>
<dbReference type="EMBL" id="CP001574">
    <property type="protein sequence ID" value="ACO68556.1"/>
    <property type="molecule type" value="Genomic_DNA"/>
</dbReference>
<dbReference type="RefSeq" id="XP_002507298.1">
    <property type="nucleotide sequence ID" value="XM_002507252.1"/>
</dbReference>
<comment type="similarity">
    <text evidence="1 4">Belongs to the bacterial ribosomal protein bL35 family.</text>
</comment>
<evidence type="ECO:0000256" key="3">
    <source>
        <dbReference type="ARBA" id="ARBA00023274"/>
    </source>
</evidence>
<organism evidence="5 6">
    <name type="scientific">Micromonas commoda (strain RCC299 / NOUM17 / CCMP2709)</name>
    <name type="common">Picoplanktonic green alga</name>
    <dbReference type="NCBI Taxonomy" id="296587"/>
    <lineage>
        <taxon>Eukaryota</taxon>
        <taxon>Viridiplantae</taxon>
        <taxon>Chlorophyta</taxon>
        <taxon>Mamiellophyceae</taxon>
        <taxon>Mamiellales</taxon>
        <taxon>Mamiellaceae</taxon>
        <taxon>Micromonas</taxon>
    </lineage>
</organism>
<reference evidence="5 6" key="1">
    <citation type="journal article" date="2009" name="Science">
        <title>Green evolution and dynamic adaptations revealed by genomes of the marine picoeukaryotes Micromonas.</title>
        <authorList>
            <person name="Worden A.Z."/>
            <person name="Lee J.H."/>
            <person name="Mock T."/>
            <person name="Rouze P."/>
            <person name="Simmons M.P."/>
            <person name="Aerts A.L."/>
            <person name="Allen A.E."/>
            <person name="Cuvelier M.L."/>
            <person name="Derelle E."/>
            <person name="Everett M.V."/>
            <person name="Foulon E."/>
            <person name="Grimwood J."/>
            <person name="Gundlach H."/>
            <person name="Henrissat B."/>
            <person name="Napoli C."/>
            <person name="McDonald S.M."/>
            <person name="Parker M.S."/>
            <person name="Rombauts S."/>
            <person name="Salamov A."/>
            <person name="Von Dassow P."/>
            <person name="Badger J.H."/>
            <person name="Coutinho P.M."/>
            <person name="Demir E."/>
            <person name="Dubchak I."/>
            <person name="Gentemann C."/>
            <person name="Eikrem W."/>
            <person name="Gready J.E."/>
            <person name="John U."/>
            <person name="Lanier W."/>
            <person name="Lindquist E.A."/>
            <person name="Lucas S."/>
            <person name="Mayer K.F."/>
            <person name="Moreau H."/>
            <person name="Not F."/>
            <person name="Otillar R."/>
            <person name="Panaud O."/>
            <person name="Pangilinan J."/>
            <person name="Paulsen I."/>
            <person name="Piegu B."/>
            <person name="Poliakov A."/>
            <person name="Robbens S."/>
            <person name="Schmutz J."/>
            <person name="Toulza E."/>
            <person name="Wyss T."/>
            <person name="Zelensky A."/>
            <person name="Zhou K."/>
            <person name="Armbrust E.V."/>
            <person name="Bhattacharya D."/>
            <person name="Goodenough U.W."/>
            <person name="Van de Peer Y."/>
            <person name="Grigoriev I.V."/>
        </authorList>
    </citation>
    <scope>NUCLEOTIDE SEQUENCE [LARGE SCALE GENOMIC DNA]</scope>
    <source>
        <strain evidence="6">RCC299 / NOUM17</strain>
    </source>
</reference>
<dbReference type="InterPro" id="IPR037229">
    <property type="entry name" value="Ribosomal_bL35_sf"/>
</dbReference>
<dbReference type="SUPFAM" id="SSF143034">
    <property type="entry name" value="L35p-like"/>
    <property type="match status" value="1"/>
</dbReference>
<dbReference type="GO" id="GO:0005840">
    <property type="term" value="C:ribosome"/>
    <property type="evidence" value="ECO:0007669"/>
    <property type="project" value="UniProtKB-KW"/>
</dbReference>
<dbReference type="AlphaFoldDB" id="C1FEF4"/>
<keyword evidence="6" id="KW-1185">Reference proteome</keyword>
<evidence type="ECO:0000313" key="6">
    <source>
        <dbReference type="Proteomes" id="UP000002009"/>
    </source>
</evidence>
<dbReference type="Proteomes" id="UP000002009">
    <property type="component" value="Chromosome 1"/>
</dbReference>
<dbReference type="Pfam" id="PF01632">
    <property type="entry name" value="Ribosomal_L35p"/>
    <property type="match status" value="1"/>
</dbReference>
<protein>
    <recommendedName>
        <fullName evidence="4">50S ribosomal protein L35</fullName>
    </recommendedName>
</protein>
<dbReference type="GO" id="GO:1990904">
    <property type="term" value="C:ribonucleoprotein complex"/>
    <property type="evidence" value="ECO:0007669"/>
    <property type="project" value="UniProtKB-KW"/>
</dbReference>
<dbReference type="InParanoid" id="C1FEF4"/>